<sequence length="51" mass="5130">GARAGRSWEGATTTTVRFGPFSAPHTGSGRTVLAVSPASCSFPAARPRAAV</sequence>
<gene>
    <name evidence="1" type="ORF">AVDCRST_MAG49-2646</name>
</gene>
<organism evidence="1">
    <name type="scientific">uncultured Thermomicrobiales bacterium</name>
    <dbReference type="NCBI Taxonomy" id="1645740"/>
    <lineage>
        <taxon>Bacteria</taxon>
        <taxon>Pseudomonadati</taxon>
        <taxon>Thermomicrobiota</taxon>
        <taxon>Thermomicrobia</taxon>
        <taxon>Thermomicrobiales</taxon>
        <taxon>environmental samples</taxon>
    </lineage>
</organism>
<evidence type="ECO:0000313" key="1">
    <source>
        <dbReference type="EMBL" id="CAA9562787.1"/>
    </source>
</evidence>
<feature type="non-terminal residue" evidence="1">
    <location>
        <position position="51"/>
    </location>
</feature>
<protein>
    <submittedName>
        <fullName evidence="1">Uncharacterized protein</fullName>
    </submittedName>
</protein>
<reference evidence="1" key="1">
    <citation type="submission" date="2020-02" db="EMBL/GenBank/DDBJ databases">
        <authorList>
            <person name="Meier V. D."/>
        </authorList>
    </citation>
    <scope>NUCLEOTIDE SEQUENCE</scope>
    <source>
        <strain evidence="1">AVDCRST_MAG49</strain>
    </source>
</reference>
<dbReference type="AlphaFoldDB" id="A0A6J4UXI7"/>
<name>A0A6J4UXI7_9BACT</name>
<accession>A0A6J4UXI7</accession>
<feature type="non-terminal residue" evidence="1">
    <location>
        <position position="1"/>
    </location>
</feature>
<proteinExistence type="predicted"/>
<dbReference type="EMBL" id="CADCWG010000180">
    <property type="protein sequence ID" value="CAA9562787.1"/>
    <property type="molecule type" value="Genomic_DNA"/>
</dbReference>